<dbReference type="PANTHER" id="PTHR13904:SF0">
    <property type="entry name" value="U4_U6 SMALL NUCLEAR RIBONUCLEOPROTEIN PRP31"/>
    <property type="match status" value="1"/>
</dbReference>
<sequence length="493" mass="53796">MATLAESFLADLDDLSDASADEREDAEPENNENVEMDEENDDIEALNYDDLEAVARLQSGDRYNTIMQQVRSALEKGGEMDESDAVWTGPSEEGPTYRLLVDCNQLAVDIDNEIAVVHNFMRDKYRSKFPELESLVHHPMDYARVVKKIGNEMDMTLIDLEDILPQATVMVVSVTASTTSGKQLSEENLNRMLGAADMALQLDADKADILRLVQLKMHHIAPNLSAAVGTEIAAKLMGVAGGLTSLSKMPACNVQVLGAKRKHLSGFSSATQALHQGFVYGCEVIQNTPPALRGKAARMVGAKCTLLARIDAYGQDPTGSAGAAMKEEMQKKVAKWQEPPQAKQTRVLPVPDMEPKKRRGGRRARKYKERYGLTDVRKAANRVNFNQPEEEFLDGDDVVGLGVLGKEGSGQLRAQARTQKQKLSAKVAKKYAKKLGGSGGATNGLSSTVAFTPLQGMELVNPVQAKDDDLRSGTESYFSEYSGFRSIKKVPGL</sequence>
<dbReference type="InterPro" id="IPR012976">
    <property type="entry name" value="NOSIC"/>
</dbReference>
<keyword evidence="3" id="KW-0507">mRNA processing</keyword>
<evidence type="ECO:0000313" key="12">
    <source>
        <dbReference type="Proteomes" id="UP000007264"/>
    </source>
</evidence>
<dbReference type="SUPFAM" id="SSF89124">
    <property type="entry name" value="Nop domain"/>
    <property type="match status" value="1"/>
</dbReference>
<evidence type="ECO:0000256" key="9">
    <source>
        <dbReference type="SAM" id="MobiDB-lite"/>
    </source>
</evidence>
<dbReference type="Pfam" id="PF01798">
    <property type="entry name" value="Nop"/>
    <property type="match status" value="1"/>
</dbReference>
<keyword evidence="6" id="KW-0508">mRNA splicing</keyword>
<dbReference type="InterPro" id="IPR019175">
    <property type="entry name" value="Prp31_C"/>
</dbReference>
<evidence type="ECO:0000256" key="2">
    <source>
        <dbReference type="ARBA" id="ARBA00005572"/>
    </source>
</evidence>
<keyword evidence="8" id="KW-0687">Ribonucleoprotein</keyword>
<evidence type="ECO:0000259" key="10">
    <source>
        <dbReference type="PROSITE" id="PS51358"/>
    </source>
</evidence>
<keyword evidence="7" id="KW-0539">Nucleus</keyword>
<evidence type="ECO:0000256" key="5">
    <source>
        <dbReference type="ARBA" id="ARBA00022884"/>
    </source>
</evidence>
<dbReference type="FunFam" id="1.10.246.90:FF:000002">
    <property type="entry name" value="U4/U6 small nuclear ribonucleoprotein Prp31"/>
    <property type="match status" value="1"/>
</dbReference>
<dbReference type="GO" id="GO:0003723">
    <property type="term" value="F:RNA binding"/>
    <property type="evidence" value="ECO:0007669"/>
    <property type="project" value="UniProtKB-KW"/>
</dbReference>
<evidence type="ECO:0000256" key="8">
    <source>
        <dbReference type="ARBA" id="ARBA00023274"/>
    </source>
</evidence>
<dbReference type="Proteomes" id="UP000007264">
    <property type="component" value="Unassembled WGS sequence"/>
</dbReference>
<dbReference type="GO" id="GO:0005687">
    <property type="term" value="C:U4 snRNP"/>
    <property type="evidence" value="ECO:0007669"/>
    <property type="project" value="TreeGrafter"/>
</dbReference>
<accession>I0YWU8</accession>
<evidence type="ECO:0000256" key="1">
    <source>
        <dbReference type="ARBA" id="ARBA00004123"/>
    </source>
</evidence>
<dbReference type="OrthoDB" id="4771285at2759"/>
<feature type="region of interest" description="Disordered" evidence="9">
    <location>
        <begin position="1"/>
        <end position="41"/>
    </location>
</feature>
<dbReference type="SMART" id="SM00931">
    <property type="entry name" value="NOSIC"/>
    <property type="match status" value="1"/>
</dbReference>
<reference evidence="11 12" key="1">
    <citation type="journal article" date="2012" name="Genome Biol.">
        <title>The genome of the polar eukaryotic microalga coccomyxa subellipsoidea reveals traits of cold adaptation.</title>
        <authorList>
            <person name="Blanc G."/>
            <person name="Agarkova I."/>
            <person name="Grimwood J."/>
            <person name="Kuo A."/>
            <person name="Brueggeman A."/>
            <person name="Dunigan D."/>
            <person name="Gurnon J."/>
            <person name="Ladunga I."/>
            <person name="Lindquist E."/>
            <person name="Lucas S."/>
            <person name="Pangilinan J."/>
            <person name="Proschold T."/>
            <person name="Salamov A."/>
            <person name="Schmutz J."/>
            <person name="Weeks D."/>
            <person name="Yamada T."/>
            <person name="Claverie J.M."/>
            <person name="Grigoriev I."/>
            <person name="Van Etten J."/>
            <person name="Lomsadze A."/>
            <person name="Borodovsky M."/>
        </authorList>
    </citation>
    <scope>NUCLEOTIDE SEQUENCE [LARGE SCALE GENOMIC DNA]</scope>
    <source>
        <strain evidence="11 12">C-169</strain>
    </source>
</reference>
<gene>
    <name evidence="11" type="ORF">COCSUDRAFT_63990</name>
</gene>
<comment type="similarity">
    <text evidence="2">Belongs to the PRP31 family.</text>
</comment>
<keyword evidence="12" id="KW-1185">Reference proteome</keyword>
<dbReference type="Gene3D" id="1.10.287.4070">
    <property type="match status" value="1"/>
</dbReference>
<proteinExistence type="inferred from homology"/>
<dbReference type="STRING" id="574566.I0YWU8"/>
<dbReference type="Gene3D" id="1.10.246.90">
    <property type="entry name" value="Nop domain"/>
    <property type="match status" value="1"/>
</dbReference>
<keyword evidence="5" id="KW-0694">RNA-binding</keyword>
<evidence type="ECO:0000256" key="7">
    <source>
        <dbReference type="ARBA" id="ARBA00023242"/>
    </source>
</evidence>
<evidence type="ECO:0000313" key="11">
    <source>
        <dbReference type="EMBL" id="EIE22867.1"/>
    </source>
</evidence>
<feature type="compositionally biased region" description="Low complexity" evidence="9">
    <location>
        <begin position="1"/>
        <end position="10"/>
    </location>
</feature>
<dbReference type="PANTHER" id="PTHR13904">
    <property type="entry name" value="PRE-MRNA SPLICING FACTOR PRP31"/>
    <property type="match status" value="1"/>
</dbReference>
<dbReference type="EMBL" id="AGSI01000009">
    <property type="protein sequence ID" value="EIE22867.1"/>
    <property type="molecule type" value="Genomic_DNA"/>
</dbReference>
<dbReference type="InterPro" id="IPR036070">
    <property type="entry name" value="Nop_dom_sf"/>
</dbReference>
<comment type="subcellular location">
    <subcellularLocation>
        <location evidence="1">Nucleus</location>
    </subcellularLocation>
</comment>
<dbReference type="InterPro" id="IPR042239">
    <property type="entry name" value="Nop_C"/>
</dbReference>
<name>I0YWU8_COCSC</name>
<feature type="domain" description="Nop" evidence="10">
    <location>
        <begin position="220"/>
        <end position="338"/>
    </location>
</feature>
<dbReference type="FunFam" id="1.10.287.4070:FF:000003">
    <property type="entry name" value="U4/U6 small nuclear ribonucleoprotein PRP31"/>
    <property type="match status" value="1"/>
</dbReference>
<dbReference type="Pfam" id="PF09785">
    <property type="entry name" value="Prp31_C"/>
    <property type="match status" value="1"/>
</dbReference>
<dbReference type="PROSITE" id="PS51358">
    <property type="entry name" value="NOP"/>
    <property type="match status" value="1"/>
</dbReference>
<dbReference type="eggNOG" id="KOG2574">
    <property type="taxonomic scope" value="Eukaryota"/>
</dbReference>
<dbReference type="GO" id="GO:0000244">
    <property type="term" value="P:spliceosomal tri-snRNP complex assembly"/>
    <property type="evidence" value="ECO:0007669"/>
    <property type="project" value="InterPro"/>
</dbReference>
<dbReference type="GO" id="GO:0071011">
    <property type="term" value="C:precatalytic spliceosome"/>
    <property type="evidence" value="ECO:0007669"/>
    <property type="project" value="TreeGrafter"/>
</dbReference>
<evidence type="ECO:0000256" key="4">
    <source>
        <dbReference type="ARBA" id="ARBA00022728"/>
    </source>
</evidence>
<evidence type="ECO:0000256" key="3">
    <source>
        <dbReference type="ARBA" id="ARBA00022664"/>
    </source>
</evidence>
<dbReference type="KEGG" id="csl:COCSUDRAFT_63990"/>
<protein>
    <submittedName>
        <fullName evidence="11">Pre-mRNA-splicing factor</fullName>
    </submittedName>
</protein>
<comment type="caution">
    <text evidence="11">The sequence shown here is derived from an EMBL/GenBank/DDBJ whole genome shotgun (WGS) entry which is preliminary data.</text>
</comment>
<dbReference type="GO" id="GO:0046540">
    <property type="term" value="C:U4/U6 x U5 tri-snRNP complex"/>
    <property type="evidence" value="ECO:0007669"/>
    <property type="project" value="InterPro"/>
</dbReference>
<dbReference type="GeneID" id="17040854"/>
<feature type="compositionally biased region" description="Acidic residues" evidence="9">
    <location>
        <begin position="22"/>
        <end position="41"/>
    </location>
</feature>
<keyword evidence="4" id="KW-0747">Spliceosome</keyword>
<evidence type="ECO:0000256" key="6">
    <source>
        <dbReference type="ARBA" id="ARBA00023187"/>
    </source>
</evidence>
<dbReference type="InterPro" id="IPR027105">
    <property type="entry name" value="Prp31"/>
</dbReference>
<dbReference type="InterPro" id="IPR002687">
    <property type="entry name" value="Nop_dom"/>
</dbReference>
<dbReference type="AlphaFoldDB" id="I0YWU8"/>
<organism evidence="11 12">
    <name type="scientific">Coccomyxa subellipsoidea (strain C-169)</name>
    <name type="common">Green microalga</name>
    <dbReference type="NCBI Taxonomy" id="574566"/>
    <lineage>
        <taxon>Eukaryota</taxon>
        <taxon>Viridiplantae</taxon>
        <taxon>Chlorophyta</taxon>
        <taxon>core chlorophytes</taxon>
        <taxon>Trebouxiophyceae</taxon>
        <taxon>Trebouxiophyceae incertae sedis</taxon>
        <taxon>Coccomyxaceae</taxon>
        <taxon>Coccomyxa</taxon>
        <taxon>Coccomyxa subellipsoidea</taxon>
    </lineage>
</organism>
<dbReference type="RefSeq" id="XP_005647411.1">
    <property type="nucleotide sequence ID" value="XM_005647354.1"/>
</dbReference>